<reference evidence="1" key="1">
    <citation type="submission" date="2022-06" db="EMBL/GenBank/DDBJ databases">
        <title>Isolation of gut microbiota from human fecal samples.</title>
        <authorList>
            <person name="Pamer E.G."/>
            <person name="Barat B."/>
            <person name="Waligurski E."/>
            <person name="Medina S."/>
            <person name="Paddock L."/>
            <person name="Mostad J."/>
        </authorList>
    </citation>
    <scope>NUCLEOTIDE SEQUENCE</scope>
    <source>
        <strain evidence="1">DFI.6.24</strain>
    </source>
</reference>
<name>A0AAP2UBX5_9FIRM</name>
<dbReference type="Proteomes" id="UP001204814">
    <property type="component" value="Unassembled WGS sequence"/>
</dbReference>
<gene>
    <name evidence="1" type="ORF">NE542_00520</name>
</gene>
<dbReference type="RefSeq" id="WP_227351899.1">
    <property type="nucleotide sequence ID" value="NZ_JAJDKX010000003.1"/>
</dbReference>
<evidence type="ECO:0000313" key="2">
    <source>
        <dbReference type="Proteomes" id="UP001204814"/>
    </source>
</evidence>
<protein>
    <submittedName>
        <fullName evidence="1">Uncharacterized protein</fullName>
    </submittedName>
</protein>
<evidence type="ECO:0000313" key="1">
    <source>
        <dbReference type="EMBL" id="MCQ5060326.1"/>
    </source>
</evidence>
<organism evidence="1 2">
    <name type="scientific">Faecalibacillus intestinalis</name>
    <dbReference type="NCBI Taxonomy" id="1982626"/>
    <lineage>
        <taxon>Bacteria</taxon>
        <taxon>Bacillati</taxon>
        <taxon>Bacillota</taxon>
        <taxon>Erysipelotrichia</taxon>
        <taxon>Erysipelotrichales</taxon>
        <taxon>Coprobacillaceae</taxon>
        <taxon>Faecalibacillus</taxon>
    </lineage>
</organism>
<dbReference type="EMBL" id="JANGBO010000001">
    <property type="protein sequence ID" value="MCQ5060326.1"/>
    <property type="molecule type" value="Genomic_DNA"/>
</dbReference>
<dbReference type="AlphaFoldDB" id="A0AAP2UBX5"/>
<sequence>MTKFELDLLKEFSDDGCGDDCFDEIGMLVGMRMRGYFQDAEDDETIDELIWRYEECISHQ</sequence>
<proteinExistence type="predicted"/>
<comment type="caution">
    <text evidence="1">The sequence shown here is derived from an EMBL/GenBank/DDBJ whole genome shotgun (WGS) entry which is preliminary data.</text>
</comment>
<accession>A0AAP2UBX5</accession>